<accession>A0ABT7YGJ0</accession>
<sequence>MKKLSFLDILLCLCLSIPHLLKAQEIQPLLEQNIKYSHNEENWYPSITVAVSGLTADQANWKDDSENHSISQLVSHLVYWNGRMLKSMKGEEVPPFDGNNDATFTAFTQEEFEEMTKELDEILTGIEEVTREFNEEQMKGWAPSLANIASHNAYHTGQMVFIRKQNGWWR</sequence>
<gene>
    <name evidence="3" type="ORF">QVH07_15610</name>
</gene>
<organism evidence="3 4">
    <name type="scientific">Algoriphagus sediminis</name>
    <dbReference type="NCBI Taxonomy" id="3057113"/>
    <lineage>
        <taxon>Bacteria</taxon>
        <taxon>Pseudomonadati</taxon>
        <taxon>Bacteroidota</taxon>
        <taxon>Cytophagia</taxon>
        <taxon>Cytophagales</taxon>
        <taxon>Cyclobacteriaceae</taxon>
        <taxon>Algoriphagus</taxon>
    </lineage>
</organism>
<evidence type="ECO:0000313" key="4">
    <source>
        <dbReference type="Proteomes" id="UP001171916"/>
    </source>
</evidence>
<reference evidence="3" key="1">
    <citation type="submission" date="2023-06" db="EMBL/GenBank/DDBJ databases">
        <title>Robiginitalea aurantiacus sp. nov. and Algoriphagus sediminis sp. nov., isolated from coastal sediment.</title>
        <authorList>
            <person name="Zhou Z.Y."/>
            <person name="An J."/>
            <person name="Jia Y.W."/>
            <person name="Du Z.J."/>
        </authorList>
    </citation>
    <scope>NUCLEOTIDE SEQUENCE</scope>
    <source>
        <strain evidence="3">C2-7</strain>
    </source>
</reference>
<dbReference type="SUPFAM" id="SSF109854">
    <property type="entry name" value="DinB/YfiT-like putative metalloenzymes"/>
    <property type="match status" value="1"/>
</dbReference>
<feature type="signal peptide" evidence="1">
    <location>
        <begin position="1"/>
        <end position="23"/>
    </location>
</feature>
<feature type="domain" description="DinB-like" evidence="2">
    <location>
        <begin position="50"/>
        <end position="157"/>
    </location>
</feature>
<dbReference type="RefSeq" id="WP_290002211.1">
    <property type="nucleotide sequence ID" value="NZ_JAUEPH010000007.1"/>
</dbReference>
<dbReference type="InterPro" id="IPR034660">
    <property type="entry name" value="DinB/YfiT-like"/>
</dbReference>
<evidence type="ECO:0000313" key="3">
    <source>
        <dbReference type="EMBL" id="MDN3205588.1"/>
    </source>
</evidence>
<protein>
    <submittedName>
        <fullName evidence="3">DinB family protein</fullName>
    </submittedName>
</protein>
<dbReference type="Gene3D" id="1.20.120.450">
    <property type="entry name" value="dinb family like domain"/>
    <property type="match status" value="1"/>
</dbReference>
<keyword evidence="1" id="KW-0732">Signal</keyword>
<name>A0ABT7YGJ0_9BACT</name>
<dbReference type="EMBL" id="JAUEPH010000007">
    <property type="protein sequence ID" value="MDN3205588.1"/>
    <property type="molecule type" value="Genomic_DNA"/>
</dbReference>
<proteinExistence type="predicted"/>
<dbReference type="Proteomes" id="UP001171916">
    <property type="component" value="Unassembled WGS sequence"/>
</dbReference>
<evidence type="ECO:0000256" key="1">
    <source>
        <dbReference type="SAM" id="SignalP"/>
    </source>
</evidence>
<keyword evidence="4" id="KW-1185">Reference proteome</keyword>
<feature type="chain" id="PRO_5046116103" evidence="1">
    <location>
        <begin position="24"/>
        <end position="170"/>
    </location>
</feature>
<comment type="caution">
    <text evidence="3">The sequence shown here is derived from an EMBL/GenBank/DDBJ whole genome shotgun (WGS) entry which is preliminary data.</text>
</comment>
<dbReference type="Pfam" id="PF12867">
    <property type="entry name" value="DinB_2"/>
    <property type="match status" value="1"/>
</dbReference>
<dbReference type="InterPro" id="IPR024775">
    <property type="entry name" value="DinB-like"/>
</dbReference>
<evidence type="ECO:0000259" key="2">
    <source>
        <dbReference type="Pfam" id="PF12867"/>
    </source>
</evidence>